<evidence type="ECO:0000313" key="2">
    <source>
        <dbReference type="Proteomes" id="UP000033385"/>
    </source>
</evidence>
<evidence type="ECO:0000313" key="1">
    <source>
        <dbReference type="EMBL" id="KJV67546.1"/>
    </source>
</evidence>
<dbReference type="AlphaFoldDB" id="A0A0F3NIF8"/>
<dbReference type="Proteomes" id="UP000033385">
    <property type="component" value="Unassembled WGS sequence"/>
</dbReference>
<comment type="caution">
    <text evidence="1">The sequence shown here is derived from an EMBL/GenBank/DDBJ whole genome shotgun (WGS) entry which is preliminary data.</text>
</comment>
<dbReference type="EMBL" id="LANW01000001">
    <property type="protein sequence ID" value="KJV67546.1"/>
    <property type="molecule type" value="Genomic_DNA"/>
</dbReference>
<organism evidence="1 2">
    <name type="scientific">Anaplasma phagocytophilum str. ApNP</name>
    <dbReference type="NCBI Taxonomy" id="1359153"/>
    <lineage>
        <taxon>Bacteria</taxon>
        <taxon>Pseudomonadati</taxon>
        <taxon>Pseudomonadota</taxon>
        <taxon>Alphaproteobacteria</taxon>
        <taxon>Rickettsiales</taxon>
        <taxon>Anaplasmataceae</taxon>
        <taxon>Anaplasma</taxon>
        <taxon>phagocytophilum group</taxon>
    </lineage>
</organism>
<accession>A0A0F3NIF8</accession>
<sequence length="86" mass="9717">MTMYLGIHASAVESALSTSRIRIIRHNYTLKQLKHVSASLPFNLLDAYGLVTENSTALPSGSRTYLEITKQTRFSCRRRSALYLLI</sequence>
<gene>
    <name evidence="1" type="ORF">APHNP_0593</name>
</gene>
<dbReference type="PATRIC" id="fig|1359153.3.peg.606"/>
<name>A0A0F3NIF8_ANAPH</name>
<protein>
    <submittedName>
        <fullName evidence="1">Uncharacterized protein</fullName>
    </submittedName>
</protein>
<reference evidence="1 2" key="1">
    <citation type="submission" date="2015-01" db="EMBL/GenBank/DDBJ databases">
        <title>Genome Sequencing of Rickettsiales.</title>
        <authorList>
            <person name="Daugherty S.C."/>
            <person name="Su Q."/>
            <person name="Abolude K."/>
            <person name="Beier-Sexton M."/>
            <person name="Carlyon J.A."/>
            <person name="Carter R."/>
            <person name="Day N.P."/>
            <person name="Dumler S.J."/>
            <person name="Dyachenko V."/>
            <person name="Godinez A."/>
            <person name="Kurtti T.J."/>
            <person name="Lichay M."/>
            <person name="Mullins K.E."/>
            <person name="Ott S."/>
            <person name="Pappas-Brown V."/>
            <person name="Paris D.H."/>
            <person name="Patel P."/>
            <person name="Richards A.L."/>
            <person name="Sadzewicz L."/>
            <person name="Sears K."/>
            <person name="Seidman D."/>
            <person name="Sengamalay N."/>
            <person name="Stenos J."/>
            <person name="Tallon L.J."/>
            <person name="Vincent G."/>
            <person name="Fraser C.M."/>
            <person name="Munderloh U."/>
            <person name="Dunning-Hotopp J.C."/>
        </authorList>
    </citation>
    <scope>NUCLEOTIDE SEQUENCE [LARGE SCALE GENOMIC DNA]</scope>
    <source>
        <strain evidence="1 2">ApNP</strain>
    </source>
</reference>
<proteinExistence type="predicted"/>